<evidence type="ECO:0000259" key="1">
    <source>
        <dbReference type="SMART" id="SM00954"/>
    </source>
</evidence>
<accession>A0A1Y3P084</accession>
<evidence type="ECO:0000313" key="2">
    <source>
        <dbReference type="EMBL" id="OUM70953.1"/>
    </source>
</evidence>
<dbReference type="InterPro" id="IPR043519">
    <property type="entry name" value="NT_sf"/>
</dbReference>
<dbReference type="PANTHER" id="PTHR41773">
    <property type="entry name" value="GTP PYROPHOSPHATASE-RELATED"/>
    <property type="match status" value="1"/>
</dbReference>
<dbReference type="Pfam" id="PF04607">
    <property type="entry name" value="RelA_SpoT"/>
    <property type="match status" value="1"/>
</dbReference>
<feature type="domain" description="RelA/SpoT" evidence="1">
    <location>
        <begin position="51"/>
        <end position="180"/>
    </location>
</feature>
<dbReference type="Gene3D" id="3.30.460.10">
    <property type="entry name" value="Beta Polymerase, domain 2"/>
    <property type="match status" value="1"/>
</dbReference>
<protein>
    <recommendedName>
        <fullName evidence="1">RelA/SpoT domain-containing protein</fullName>
    </recommendedName>
</protein>
<organism evidence="2 3">
    <name type="scientific">Pseudomonas caspiana</name>
    <dbReference type="NCBI Taxonomy" id="1451454"/>
    <lineage>
        <taxon>Bacteria</taxon>
        <taxon>Pseudomonadati</taxon>
        <taxon>Pseudomonadota</taxon>
        <taxon>Gammaproteobacteria</taxon>
        <taxon>Pseudomonadales</taxon>
        <taxon>Pseudomonadaceae</taxon>
        <taxon>Pseudomonas</taxon>
    </lineage>
</organism>
<sequence>MTEEEYLSRFRSEAPYLKAWGLFVIEKLTQAITCTFGTEAYKKWVKISPEVRVKEENSLIAKAFVLNKGWFSNYEDITDKVGVRFVLGLSDQIVEVSRLIEASDHWQTMNSKEFDEWRDKDPRIFDYQSAHFIVTSYSELTHNDVLIPVGTKCEIQVRTLLQHAYAELSHDTLYKSNITSQPEIHRLFAKSMALMETTDDMLLRANKSTLTSLATVQAIKDEVAKINALELSAVVFETKSRENDYIIDQLRGAIGSGGLEGFGAFVQKFANVLKARIEERSPKEAIYRIHAITLIYFLVQTRSRSLPACWPFDLQMLEPIYSDLGIAPRWTKDI</sequence>
<dbReference type="SMART" id="SM00954">
    <property type="entry name" value="RelA_SpoT"/>
    <property type="match status" value="1"/>
</dbReference>
<dbReference type="RefSeq" id="WP_087274273.1">
    <property type="nucleotide sequence ID" value="NZ_JBJGBV010000008.1"/>
</dbReference>
<dbReference type="SUPFAM" id="SSF81301">
    <property type="entry name" value="Nucleotidyltransferase"/>
    <property type="match status" value="1"/>
</dbReference>
<keyword evidence="3" id="KW-1185">Reference proteome</keyword>
<dbReference type="Proteomes" id="UP000195440">
    <property type="component" value="Unassembled WGS sequence"/>
</dbReference>
<dbReference type="OrthoDB" id="9801824at2"/>
<dbReference type="CDD" id="cd05399">
    <property type="entry name" value="NT_Rel-Spo_like"/>
    <property type="match status" value="1"/>
</dbReference>
<reference evidence="2 3" key="1">
    <citation type="journal article" date="2017" name="Syst. Appl. Microbiol.">
        <title>Pseudomonas caspiana sp. nov., a citrus pathogen in the Pseudomonas syringae phylogenetic group.</title>
        <authorList>
            <person name="Busquets A."/>
            <person name="Gomila M."/>
            <person name="Beiki F."/>
            <person name="Mulet M."/>
            <person name="Rahimian H."/>
            <person name="Garcia-Valdes E."/>
            <person name="Lalucat J."/>
        </authorList>
    </citation>
    <scope>NUCLEOTIDE SEQUENCE [LARGE SCALE GENOMIC DNA]</scope>
    <source>
        <strain evidence="2 3">FBF102</strain>
    </source>
</reference>
<dbReference type="AlphaFoldDB" id="A0A1Y3P084"/>
<dbReference type="InterPro" id="IPR007685">
    <property type="entry name" value="RelA_SpoT"/>
</dbReference>
<gene>
    <name evidence="2" type="ORF">AUC60_25705</name>
</gene>
<dbReference type="EMBL" id="LOHF01000037">
    <property type="protein sequence ID" value="OUM70953.1"/>
    <property type="molecule type" value="Genomic_DNA"/>
</dbReference>
<dbReference type="PANTHER" id="PTHR41773:SF1">
    <property type="entry name" value="RELA_SPOT DOMAIN-CONTAINING PROTEIN"/>
    <property type="match status" value="1"/>
</dbReference>
<proteinExistence type="predicted"/>
<dbReference type="GO" id="GO:0015969">
    <property type="term" value="P:guanosine tetraphosphate metabolic process"/>
    <property type="evidence" value="ECO:0007669"/>
    <property type="project" value="InterPro"/>
</dbReference>
<comment type="caution">
    <text evidence="2">The sequence shown here is derived from an EMBL/GenBank/DDBJ whole genome shotgun (WGS) entry which is preliminary data.</text>
</comment>
<name>A0A1Y3P084_9PSED</name>
<evidence type="ECO:0000313" key="3">
    <source>
        <dbReference type="Proteomes" id="UP000195440"/>
    </source>
</evidence>